<keyword evidence="3 5" id="KW-0808">Transferase</keyword>
<dbReference type="PANTHER" id="PTHR44942">
    <property type="entry name" value="METHYLTRANSF_11 DOMAIN-CONTAINING PROTEIN"/>
    <property type="match status" value="1"/>
</dbReference>
<feature type="domain" description="Methyltransferase type 11" evidence="4">
    <location>
        <begin position="41"/>
        <end position="139"/>
    </location>
</feature>
<dbReference type="InterPro" id="IPR051052">
    <property type="entry name" value="Diverse_substrate_MTase"/>
</dbReference>
<dbReference type="Pfam" id="PF08241">
    <property type="entry name" value="Methyltransf_11"/>
    <property type="match status" value="1"/>
</dbReference>
<evidence type="ECO:0000313" key="5">
    <source>
        <dbReference type="EMBL" id="MBB5360996.1"/>
    </source>
</evidence>
<name>A0A7W8JPT8_9DEIO</name>
<protein>
    <submittedName>
        <fullName evidence="5">SAM-dependent methyltransferase</fullName>
    </submittedName>
</protein>
<evidence type="ECO:0000313" key="6">
    <source>
        <dbReference type="Proteomes" id="UP000552709"/>
    </source>
</evidence>
<dbReference type="Proteomes" id="UP000552709">
    <property type="component" value="Unassembled WGS sequence"/>
</dbReference>
<evidence type="ECO:0000256" key="1">
    <source>
        <dbReference type="ARBA" id="ARBA00008361"/>
    </source>
</evidence>
<sequence length="255" mass="27547">MTNPDRFLGRAEVYASARPTYPSALGEWLAGLGLLSGRVADVGAGTGLFTRLLLAHAMGPAFALDAVEPNPEMRGQLEVALAGEVTAGRLAVYNGTSEATALESASVRLITAAQAAHWFAPTPTVREFRRVLAPGGQVLLVWNDWRGVDTGFNAAYREVVTAFSREDGELLSRVPEHELPLLMPGGFAVQVFDNPVRFTRERLHALAGSVSYLPAPSDPQFAVVARQLDSAFEAYAEEGHVTLTYRTYAYLGRLD</sequence>
<dbReference type="EMBL" id="JACHFL010000001">
    <property type="protein sequence ID" value="MBB5360996.1"/>
    <property type="molecule type" value="Genomic_DNA"/>
</dbReference>
<evidence type="ECO:0000259" key="4">
    <source>
        <dbReference type="Pfam" id="PF08241"/>
    </source>
</evidence>
<dbReference type="AlphaFoldDB" id="A0A7W8JPT8"/>
<keyword evidence="6" id="KW-1185">Reference proteome</keyword>
<comment type="similarity">
    <text evidence="1">Belongs to the methyltransferase superfamily.</text>
</comment>
<dbReference type="GO" id="GO:0032259">
    <property type="term" value="P:methylation"/>
    <property type="evidence" value="ECO:0007669"/>
    <property type="project" value="UniProtKB-KW"/>
</dbReference>
<proteinExistence type="inferred from homology"/>
<reference evidence="5 6" key="1">
    <citation type="submission" date="2020-08" db="EMBL/GenBank/DDBJ databases">
        <title>Genomic Encyclopedia of Type Strains, Phase IV (KMG-IV): sequencing the most valuable type-strain genomes for metagenomic binning, comparative biology and taxonomic classification.</title>
        <authorList>
            <person name="Goeker M."/>
        </authorList>
    </citation>
    <scope>NUCLEOTIDE SEQUENCE [LARGE SCALE GENOMIC DNA]</scope>
    <source>
        <strain evidence="5 6">DSM 27939</strain>
    </source>
</reference>
<dbReference type="CDD" id="cd02440">
    <property type="entry name" value="AdoMet_MTases"/>
    <property type="match status" value="1"/>
</dbReference>
<gene>
    <name evidence="5" type="ORF">HNQ08_000067</name>
</gene>
<keyword evidence="2 5" id="KW-0489">Methyltransferase</keyword>
<dbReference type="InterPro" id="IPR029063">
    <property type="entry name" value="SAM-dependent_MTases_sf"/>
</dbReference>
<dbReference type="GO" id="GO:0008757">
    <property type="term" value="F:S-adenosylmethionine-dependent methyltransferase activity"/>
    <property type="evidence" value="ECO:0007669"/>
    <property type="project" value="InterPro"/>
</dbReference>
<accession>A0A7W8JPT8</accession>
<dbReference type="InterPro" id="IPR013216">
    <property type="entry name" value="Methyltransf_11"/>
</dbReference>
<evidence type="ECO:0000256" key="2">
    <source>
        <dbReference type="ARBA" id="ARBA00022603"/>
    </source>
</evidence>
<dbReference type="Gene3D" id="3.40.50.150">
    <property type="entry name" value="Vaccinia Virus protein VP39"/>
    <property type="match status" value="1"/>
</dbReference>
<organism evidence="5 6">
    <name type="scientific">Deinococcus humi</name>
    <dbReference type="NCBI Taxonomy" id="662880"/>
    <lineage>
        <taxon>Bacteria</taxon>
        <taxon>Thermotogati</taxon>
        <taxon>Deinococcota</taxon>
        <taxon>Deinococci</taxon>
        <taxon>Deinococcales</taxon>
        <taxon>Deinococcaceae</taxon>
        <taxon>Deinococcus</taxon>
    </lineage>
</organism>
<comment type="caution">
    <text evidence="5">The sequence shown here is derived from an EMBL/GenBank/DDBJ whole genome shotgun (WGS) entry which is preliminary data.</text>
</comment>
<dbReference type="PANTHER" id="PTHR44942:SF4">
    <property type="entry name" value="METHYLTRANSFERASE TYPE 11 DOMAIN-CONTAINING PROTEIN"/>
    <property type="match status" value="1"/>
</dbReference>
<evidence type="ECO:0000256" key="3">
    <source>
        <dbReference type="ARBA" id="ARBA00022679"/>
    </source>
</evidence>
<dbReference type="RefSeq" id="WP_184126942.1">
    <property type="nucleotide sequence ID" value="NZ_JACHFL010000001.1"/>
</dbReference>
<dbReference type="SUPFAM" id="SSF53335">
    <property type="entry name" value="S-adenosyl-L-methionine-dependent methyltransferases"/>
    <property type="match status" value="1"/>
</dbReference>